<sequence length="438" mass="47371">MGQPANLKKQARERMARTGESYTTARKNILTGKPESPKAARAAQARDYAKEAREAKGGAKPKAPKQAPAPAPQDELPEYPAPEDVIQYDAALWHRVLVQAGVTNPVTDAPLSQALLAGLAGGIGFMVFTFEYEETTTATLVTRAHPEPYTQNLLARCGAKINERTTGSAQKAVEYMDAALEAGRAVVVRVAINALPWIDGNEVDEAETIDLAVVGDHENDLLVDDGSGVLNVISPEDLAFARAKRKKEKHWQAWVPSTRSPKAETLAANVLEAIEETTSRLLGTRELSGIPDHFAKNFGITGMHTFAARLRDTTTKTGWTRMFAEPARLAGGMNQLSEFLTDTRFGGEGALRGLYADFLDETSGLPGLSALGEHSADYVQLAQLWDDFAELVDPDIDVDERSAMFERMAQAMDRIAEAEHKAATALAATAQSLASEAR</sequence>
<dbReference type="Pfam" id="PF16169">
    <property type="entry name" value="DUF4872"/>
    <property type="match status" value="1"/>
</dbReference>
<dbReference type="EMBL" id="CP032549">
    <property type="protein sequence ID" value="QIV86117.1"/>
    <property type="molecule type" value="Genomic_DNA"/>
</dbReference>
<dbReference type="InterPro" id="IPR032369">
    <property type="entry name" value="DUF4872"/>
</dbReference>
<dbReference type="Pfam" id="PF14399">
    <property type="entry name" value="BtrH_N"/>
    <property type="match status" value="1"/>
</dbReference>
<reference evidence="4 5" key="1">
    <citation type="submission" date="2018-09" db="EMBL/GenBank/DDBJ databases">
        <title>Glutamicibacter mishrai S5-52T (LMG 29155T = KCTC 39846T).</title>
        <authorList>
            <person name="Das S.K."/>
        </authorList>
    </citation>
    <scope>NUCLEOTIDE SEQUENCE [LARGE SCALE GENOMIC DNA]</scope>
    <source>
        <strain evidence="4 5">S5-52</strain>
    </source>
</reference>
<evidence type="ECO:0000259" key="3">
    <source>
        <dbReference type="Pfam" id="PF16169"/>
    </source>
</evidence>
<dbReference type="Proteomes" id="UP000502331">
    <property type="component" value="Chromosome"/>
</dbReference>
<protein>
    <submittedName>
        <fullName evidence="4">DUF4872 domain-containing protein</fullName>
    </submittedName>
</protein>
<feature type="compositionally biased region" description="Low complexity" evidence="1">
    <location>
        <begin position="58"/>
        <end position="68"/>
    </location>
</feature>
<feature type="domain" description="Butirosin biosynthesis protein H N-terminal" evidence="2">
    <location>
        <begin position="109"/>
        <end position="225"/>
    </location>
</feature>
<gene>
    <name evidence="4" type="ORF">D3791_02680</name>
</gene>
<feature type="compositionally biased region" description="Basic and acidic residues" evidence="1">
    <location>
        <begin position="47"/>
        <end position="57"/>
    </location>
</feature>
<feature type="region of interest" description="Disordered" evidence="1">
    <location>
        <begin position="1"/>
        <end position="79"/>
    </location>
</feature>
<evidence type="ECO:0000259" key="2">
    <source>
        <dbReference type="Pfam" id="PF14399"/>
    </source>
</evidence>
<keyword evidence="5" id="KW-1185">Reference proteome</keyword>
<accession>A0A6H0SJF4</accession>
<dbReference type="InterPro" id="IPR026935">
    <property type="entry name" value="BtrH_N"/>
</dbReference>
<feature type="domain" description="DUF4872" evidence="3">
    <location>
        <begin position="237"/>
        <end position="426"/>
    </location>
</feature>
<evidence type="ECO:0000256" key="1">
    <source>
        <dbReference type="SAM" id="MobiDB-lite"/>
    </source>
</evidence>
<evidence type="ECO:0000313" key="5">
    <source>
        <dbReference type="Proteomes" id="UP000502331"/>
    </source>
</evidence>
<evidence type="ECO:0000313" key="4">
    <source>
        <dbReference type="EMBL" id="QIV86117.1"/>
    </source>
</evidence>
<dbReference type="AlphaFoldDB" id="A0A6H0SJF4"/>
<organism evidence="4 5">
    <name type="scientific">Glutamicibacter mishrai</name>
    <dbReference type="NCBI Taxonomy" id="1775880"/>
    <lineage>
        <taxon>Bacteria</taxon>
        <taxon>Bacillati</taxon>
        <taxon>Actinomycetota</taxon>
        <taxon>Actinomycetes</taxon>
        <taxon>Micrococcales</taxon>
        <taxon>Micrococcaceae</taxon>
        <taxon>Glutamicibacter</taxon>
    </lineage>
</organism>
<dbReference type="RefSeq" id="WP_172511237.1">
    <property type="nucleotide sequence ID" value="NZ_CP032549.1"/>
</dbReference>
<name>A0A6H0SJF4_9MICC</name>
<proteinExistence type="predicted"/>